<keyword evidence="1" id="KW-1133">Transmembrane helix</keyword>
<keyword evidence="1" id="KW-0812">Transmembrane</keyword>
<keyword evidence="1" id="KW-0472">Membrane</keyword>
<feature type="transmembrane region" description="Helical" evidence="1">
    <location>
        <begin position="21"/>
        <end position="38"/>
    </location>
</feature>
<protein>
    <submittedName>
        <fullName evidence="2">Uncharacterized protein</fullName>
    </submittedName>
</protein>
<feature type="transmembrane region" description="Helical" evidence="1">
    <location>
        <begin position="50"/>
        <end position="70"/>
    </location>
</feature>
<accession>A0A6J5L1Q0</accession>
<name>A0A6J5L1Q0_9CAUD</name>
<evidence type="ECO:0000256" key="1">
    <source>
        <dbReference type="SAM" id="Phobius"/>
    </source>
</evidence>
<reference evidence="2" key="1">
    <citation type="submission" date="2020-04" db="EMBL/GenBank/DDBJ databases">
        <authorList>
            <person name="Chiriac C."/>
            <person name="Salcher M."/>
            <person name="Ghai R."/>
            <person name="Kavagutti S V."/>
        </authorList>
    </citation>
    <scope>NUCLEOTIDE SEQUENCE</scope>
</reference>
<dbReference type="EMBL" id="LR796200">
    <property type="protein sequence ID" value="CAB4127163.1"/>
    <property type="molecule type" value="Genomic_DNA"/>
</dbReference>
<sequence length="86" mass="9486">MSKLNDIWNSLKNNAEGLSGRKLSAFWAVAFVSTYLAIKHTDNNNAIEMVGMWLLFGAVCLGLVAIPELLKFLAELKNGKSKENES</sequence>
<proteinExistence type="predicted"/>
<evidence type="ECO:0000313" key="2">
    <source>
        <dbReference type="EMBL" id="CAB4127163.1"/>
    </source>
</evidence>
<organism evidence="2">
    <name type="scientific">uncultured Caudovirales phage</name>
    <dbReference type="NCBI Taxonomy" id="2100421"/>
    <lineage>
        <taxon>Viruses</taxon>
        <taxon>Duplodnaviria</taxon>
        <taxon>Heunggongvirae</taxon>
        <taxon>Uroviricota</taxon>
        <taxon>Caudoviricetes</taxon>
        <taxon>Peduoviridae</taxon>
        <taxon>Maltschvirus</taxon>
        <taxon>Maltschvirus maltsch</taxon>
    </lineage>
</organism>
<gene>
    <name evidence="2" type="ORF">UFOVP87_54</name>
</gene>